<dbReference type="EMBL" id="KB744074">
    <property type="protein sequence ID" value="EOA96118.1"/>
    <property type="molecule type" value="Genomic_DNA"/>
</dbReference>
<gene>
    <name evidence="1" type="ORF">Anapl_05408</name>
</gene>
<proteinExistence type="predicted"/>
<name>R0KS73_ANAPL</name>
<accession>R0KS73</accession>
<organism evidence="1 2">
    <name type="scientific">Anas platyrhynchos</name>
    <name type="common">Mallard</name>
    <name type="synonym">Anas boschas</name>
    <dbReference type="NCBI Taxonomy" id="8839"/>
    <lineage>
        <taxon>Eukaryota</taxon>
        <taxon>Metazoa</taxon>
        <taxon>Chordata</taxon>
        <taxon>Craniata</taxon>
        <taxon>Vertebrata</taxon>
        <taxon>Euteleostomi</taxon>
        <taxon>Archelosauria</taxon>
        <taxon>Archosauria</taxon>
        <taxon>Dinosauria</taxon>
        <taxon>Saurischia</taxon>
        <taxon>Theropoda</taxon>
        <taxon>Coelurosauria</taxon>
        <taxon>Aves</taxon>
        <taxon>Neognathae</taxon>
        <taxon>Galloanserae</taxon>
        <taxon>Anseriformes</taxon>
        <taxon>Anatidae</taxon>
        <taxon>Anatinae</taxon>
        <taxon>Anas</taxon>
    </lineage>
</organism>
<reference evidence="2" key="1">
    <citation type="journal article" date="2013" name="Nat. Genet.">
        <title>The duck genome and transcriptome provide insight into an avian influenza virus reservoir species.</title>
        <authorList>
            <person name="Huang Y."/>
            <person name="Li Y."/>
            <person name="Burt D.W."/>
            <person name="Chen H."/>
            <person name="Zhang Y."/>
            <person name="Qian W."/>
            <person name="Kim H."/>
            <person name="Gan S."/>
            <person name="Zhao Y."/>
            <person name="Li J."/>
            <person name="Yi K."/>
            <person name="Feng H."/>
            <person name="Zhu P."/>
            <person name="Li B."/>
            <person name="Liu Q."/>
            <person name="Fairley S."/>
            <person name="Magor K.E."/>
            <person name="Du Z."/>
            <person name="Hu X."/>
            <person name="Goodman L."/>
            <person name="Tafer H."/>
            <person name="Vignal A."/>
            <person name="Lee T."/>
            <person name="Kim K.W."/>
            <person name="Sheng Z."/>
            <person name="An Y."/>
            <person name="Searle S."/>
            <person name="Herrero J."/>
            <person name="Groenen M.A."/>
            <person name="Crooijmans R.P."/>
            <person name="Faraut T."/>
            <person name="Cai Q."/>
            <person name="Webster R.G."/>
            <person name="Aldridge J.R."/>
            <person name="Warren W.C."/>
            <person name="Bartschat S."/>
            <person name="Kehr S."/>
            <person name="Marz M."/>
            <person name="Stadler P.F."/>
            <person name="Smith J."/>
            <person name="Kraus R.H."/>
            <person name="Zhao Y."/>
            <person name="Ren L."/>
            <person name="Fei J."/>
            <person name="Morisson M."/>
            <person name="Kaiser P."/>
            <person name="Griffin D.K."/>
            <person name="Rao M."/>
            <person name="Pitel F."/>
            <person name="Wang J."/>
            <person name="Li N."/>
        </authorList>
    </citation>
    <scope>NUCLEOTIDE SEQUENCE [LARGE SCALE GENOMIC DNA]</scope>
</reference>
<evidence type="ECO:0000313" key="2">
    <source>
        <dbReference type="Proteomes" id="UP000296049"/>
    </source>
</evidence>
<dbReference type="Proteomes" id="UP000296049">
    <property type="component" value="Unassembled WGS sequence"/>
</dbReference>
<protein>
    <submittedName>
        <fullName evidence="1">Uncharacterized protein</fullName>
    </submittedName>
</protein>
<keyword evidence="2" id="KW-1185">Reference proteome</keyword>
<evidence type="ECO:0000313" key="1">
    <source>
        <dbReference type="EMBL" id="EOA96118.1"/>
    </source>
</evidence>
<dbReference type="AlphaFoldDB" id="R0KS73"/>
<sequence>MYIERHENEEPKHYGAAREKPWMAEPHSAHTASFTPVQEHLIQLFNFQHHPIVLNGLHQRESRRNRKYFESSRVIAQPLGALTRYPAINLRCCTPRKRSRTGRAHQFIRQLSKHHAACNHADRYDSRLLCRAWTQFTEQLQQCPNSCQTAQKGLSRQKRDGLVLPMQPWGSKLTSIRCTRSTTAPRPPPAPQGSHAGQSPYLQLHKLLLSPSGAGAAPGVYLRLSTRVTTIESRGPLDSQDVLEDISNVISVQRKTGMNKCEIFMYKLGYEAQALGTPLQLGSPTTAAQSKSNFILATEMGQQALISAPSVVLDPTASRNYGHLFNQSHSFAPRLPTFFSPRAKYREKIGKDSVPAARFVCKITGFVTKM</sequence>